<dbReference type="InterPro" id="IPR038607">
    <property type="entry name" value="PhoD-like_sf"/>
</dbReference>
<dbReference type="PROSITE" id="PS51318">
    <property type="entry name" value="TAT"/>
    <property type="match status" value="1"/>
</dbReference>
<dbReference type="Proteomes" id="UP001499938">
    <property type="component" value="Unassembled WGS sequence"/>
</dbReference>
<comment type="caution">
    <text evidence="1">The sequence shown here is derived from an EMBL/GenBank/DDBJ whole genome shotgun (WGS) entry which is preliminary data.</text>
</comment>
<organism evidence="1 2">
    <name type="scientific">Nostocoides veronense</name>
    <dbReference type="NCBI Taxonomy" id="330836"/>
    <lineage>
        <taxon>Bacteria</taxon>
        <taxon>Bacillati</taxon>
        <taxon>Actinomycetota</taxon>
        <taxon>Actinomycetes</taxon>
        <taxon>Micrococcales</taxon>
        <taxon>Intrasporangiaceae</taxon>
        <taxon>Nostocoides</taxon>
    </lineage>
</organism>
<dbReference type="InterPro" id="IPR029052">
    <property type="entry name" value="Metallo-depent_PP-like"/>
</dbReference>
<sequence length="762" mass="81147">MQSSTDSHAITDLTRRTLLGGAAAALAAGRVAGPAAALDVATGSGHWLGERFWGNRLQDWLVRAGRMECVAAAGSTMGRTIAVLTHEIQSSSFDLAVRTGTLADGSGLSGFVVGTGIPGEDARRRALLGSASGIGGGLMAYVDHRGAVGFRDHSAEGDQFLWQQLPATVTGAAVPRTLSEDLTLRLSCRPVSESTVALTISVHDTRTGALRQRAVLASLPLARVRGGIALISSSRDGSAARYWLTGFTSTGVTALPERGLGPVVGTLFTATGGILRMTAQLMPLDPRTLTSIALEVQQGGAWKRLATSGIGPGYTALFRATAFDNSAPTGYRIVGGGRVLYGGTIPAEPRGGLRLASMNCLKASHRPLDSLSPWQARLPGSVSLDLYSARNIYFPHDEIVDSIAAQRPDLLVAHGDQLYETSPTAKDKGTAPELDFLYKFLMWHWAMRPLTRRVPTVVLTDDHDVYQPNLFGEGGIATTDPKRGGYVNAAAWVNLVQRMSSWHNPERFDPTPIAQGITVGYAAFSYGGTSLAIVEDRKFKTGPLAPGGGALQLLGTRQEAFLRTWASMHPGQPKIILTGSTWACVLTNANGSPRADPDTQGWPPDGRTRAVRLAKDARALIVAGDQHVGHLVRHGISGFDDGPLQFTPPAGSSSFQRWFQPSKALPNAGPTPYTGDFTDAFGNRLRVLAVANPKFTLQQLWAHYPPPAQDFGDRGLKREGFGMVILDHAARSLRLECWPWNAAATGAGQYAGWPVTVPYSAL</sequence>
<dbReference type="EMBL" id="BAAAPO010000033">
    <property type="protein sequence ID" value="GAA1797035.1"/>
    <property type="molecule type" value="Genomic_DNA"/>
</dbReference>
<evidence type="ECO:0000313" key="1">
    <source>
        <dbReference type="EMBL" id="GAA1797035.1"/>
    </source>
</evidence>
<reference evidence="2" key="1">
    <citation type="journal article" date="2019" name="Int. J. Syst. Evol. Microbiol.">
        <title>The Global Catalogue of Microorganisms (GCM) 10K type strain sequencing project: providing services to taxonomists for standard genome sequencing and annotation.</title>
        <authorList>
            <consortium name="The Broad Institute Genomics Platform"/>
            <consortium name="The Broad Institute Genome Sequencing Center for Infectious Disease"/>
            <person name="Wu L."/>
            <person name="Ma J."/>
        </authorList>
    </citation>
    <scope>NUCLEOTIDE SEQUENCE [LARGE SCALE GENOMIC DNA]</scope>
    <source>
        <strain evidence="2">JCM 15592</strain>
    </source>
</reference>
<keyword evidence="2" id="KW-1185">Reference proteome</keyword>
<gene>
    <name evidence="1" type="ORF">GCM10009811_21580</name>
</gene>
<dbReference type="Gene3D" id="3.60.21.70">
    <property type="entry name" value="PhoD-like phosphatase"/>
    <property type="match status" value="1"/>
</dbReference>
<dbReference type="RefSeq" id="WP_344084858.1">
    <property type="nucleotide sequence ID" value="NZ_BAAAPO010000033.1"/>
</dbReference>
<evidence type="ECO:0000313" key="2">
    <source>
        <dbReference type="Proteomes" id="UP001499938"/>
    </source>
</evidence>
<protein>
    <recommendedName>
        <fullName evidence="3">PhoD-like phosphatase metallophosphatase domain-containing protein</fullName>
    </recommendedName>
</protein>
<name>A0ABN2LTI7_9MICO</name>
<accession>A0ABN2LTI7</accession>
<proteinExistence type="predicted"/>
<evidence type="ECO:0008006" key="3">
    <source>
        <dbReference type="Google" id="ProtNLM"/>
    </source>
</evidence>
<dbReference type="InterPro" id="IPR006311">
    <property type="entry name" value="TAT_signal"/>
</dbReference>
<dbReference type="SUPFAM" id="SSF56300">
    <property type="entry name" value="Metallo-dependent phosphatases"/>
    <property type="match status" value="1"/>
</dbReference>